<dbReference type="InterPro" id="IPR049730">
    <property type="entry name" value="SNF2/RAD54-like_C"/>
</dbReference>
<evidence type="ECO:0000256" key="12">
    <source>
        <dbReference type="ARBA" id="ARBA00023159"/>
    </source>
</evidence>
<evidence type="ECO:0000256" key="1">
    <source>
        <dbReference type="ARBA" id="ARBA00004123"/>
    </source>
</evidence>
<feature type="compositionally biased region" description="Polar residues" evidence="16">
    <location>
        <begin position="141"/>
        <end position="152"/>
    </location>
</feature>
<feature type="compositionally biased region" description="Basic and acidic residues" evidence="16">
    <location>
        <begin position="655"/>
        <end position="671"/>
    </location>
</feature>
<feature type="compositionally biased region" description="Basic and acidic residues" evidence="16">
    <location>
        <begin position="535"/>
        <end position="551"/>
    </location>
</feature>
<feature type="compositionally biased region" description="Polar residues" evidence="16">
    <location>
        <begin position="180"/>
        <end position="189"/>
    </location>
</feature>
<dbReference type="FunFam" id="3.40.50.10810:FF:000005">
    <property type="entry name" value="Photoperiod-independent early flowering 1"/>
    <property type="match status" value="1"/>
</dbReference>
<dbReference type="PROSITE" id="PS00690">
    <property type="entry name" value="DEAH_ATP_HELICASE"/>
    <property type="match status" value="1"/>
</dbReference>
<dbReference type="Gene3D" id="3.40.50.10810">
    <property type="entry name" value="Tandem AAA-ATPase domain"/>
    <property type="match status" value="1"/>
</dbReference>
<feature type="compositionally biased region" description="Acidic residues" evidence="16">
    <location>
        <begin position="633"/>
        <end position="648"/>
    </location>
</feature>
<dbReference type="Pfam" id="PF07529">
    <property type="entry name" value="HSA"/>
    <property type="match status" value="1"/>
</dbReference>
<dbReference type="Gene3D" id="1.20.120.850">
    <property type="entry name" value="SWI2/SNF2 ATPases, N-terminal domain"/>
    <property type="match status" value="1"/>
</dbReference>
<evidence type="ECO:0000313" key="21">
    <source>
        <dbReference type="EMBL" id="KAF3213831.1"/>
    </source>
</evidence>
<dbReference type="InterPro" id="IPR000330">
    <property type="entry name" value="SNF2_N"/>
</dbReference>
<keyword evidence="12" id="KW-0010">Activator</keyword>
<evidence type="ECO:0000256" key="8">
    <source>
        <dbReference type="ARBA" id="ARBA00022840"/>
    </source>
</evidence>
<feature type="domain" description="Helicase ATP-binding" evidence="17">
    <location>
        <begin position="784"/>
        <end position="949"/>
    </location>
</feature>
<feature type="region of interest" description="Disordered" evidence="16">
    <location>
        <begin position="484"/>
        <end position="686"/>
    </location>
</feature>
<dbReference type="OrthoDB" id="372624at2759"/>
<evidence type="ECO:0000256" key="2">
    <source>
        <dbReference type="ARBA" id="ARBA00009220"/>
    </source>
</evidence>
<evidence type="ECO:0000256" key="7">
    <source>
        <dbReference type="ARBA" id="ARBA00022806"/>
    </source>
</evidence>
<feature type="compositionally biased region" description="Acidic residues" evidence="16">
    <location>
        <begin position="522"/>
        <end position="534"/>
    </location>
</feature>
<evidence type="ECO:0000313" key="24">
    <source>
        <dbReference type="Proteomes" id="UP000614610"/>
    </source>
</evidence>
<evidence type="ECO:0000313" key="19">
    <source>
        <dbReference type="EMBL" id="KAF3164613.1"/>
    </source>
</evidence>
<dbReference type="InterPro" id="IPR018247">
    <property type="entry name" value="EF_Hand_1_Ca_BS"/>
</dbReference>
<comment type="caution">
    <text evidence="21">The sequence shown here is derived from an EMBL/GenBank/DDBJ whole genome shotgun (WGS) entry which is preliminary data.</text>
</comment>
<dbReference type="EC" id="3.6.4.12" evidence="4"/>
<dbReference type="PANTHER" id="PTHR45685">
    <property type="entry name" value="HELICASE SRCAP-RELATED"/>
    <property type="match status" value="1"/>
</dbReference>
<dbReference type="PROSITE" id="PS00018">
    <property type="entry name" value="EF_HAND_1"/>
    <property type="match status" value="1"/>
</dbReference>
<keyword evidence="13" id="KW-0804">Transcription</keyword>
<gene>
    <name evidence="21" type="primary">SWR1_1</name>
    <name evidence="20" type="ORF">TWF191_004428</name>
    <name evidence="21" type="ORF">TWF679_005151</name>
    <name evidence="19" type="ORF">TWF788_001118</name>
</gene>
<dbReference type="EMBL" id="WIPF01000217">
    <property type="protein sequence ID" value="KAF3199400.1"/>
    <property type="molecule type" value="Genomic_DNA"/>
</dbReference>
<organism evidence="21 24">
    <name type="scientific">Orbilia oligospora</name>
    <name type="common">Nematode-trapping fungus</name>
    <name type="synonym">Arthrobotrys oligospora</name>
    <dbReference type="NCBI Taxonomy" id="2813651"/>
    <lineage>
        <taxon>Eukaryota</taxon>
        <taxon>Fungi</taxon>
        <taxon>Dikarya</taxon>
        <taxon>Ascomycota</taxon>
        <taxon>Pezizomycotina</taxon>
        <taxon>Orbiliomycetes</taxon>
        <taxon>Orbiliales</taxon>
        <taxon>Orbiliaceae</taxon>
        <taxon>Orbilia</taxon>
    </lineage>
</organism>
<sequence length="1644" mass="185708">MTPDDSNPDPETPQNDRNGHLPATRSSSRTTKSLQVDTDTAQNLNSNSTLSNEVLQLLNPSKKRKLNGPPSPPWRSAAAQTPSSFIDDTGRKRSMRTMPPPPTPVTPVKGGRLTRSAAAQISPDSSTTSSRTKTKEYRPGTRTSPRSKQQHTPIAAAPKAQTRGSAKSAATTPSSRSPAVTKSNQTRQSIHVRANPKQPPQNSSSPKKTRNAIRLSTVPRRRSGRLAVADEHAEDEDEDVEMEDESHDFAEGTFDDSKRISWRLKFSRKVKPPLFCNIMNMPNPRKFSSLREYLDAEDNDPDYLKQMQDGAIAEAVKRIKLEEAYENDSLRPENLQFALPQVVPLPERLKPQWGHQDHFVNHALRFSKLLKRERMQHIKDAKAIAKDAAEAARKRRPKTREEIEREQRNLSIKRYKEVVAGFKVKLKFTEKAAQDIRREQYLEATRLAGRETLKKMLQHSSKLLDARIKTRDGITEDLDEIDDELNANETEDLVPSDDIDEIASENESEASEDASNMSGSDSSDEGSGVDDDCDDKLSPEELRRKYARLAEIESDNGSGEDDTDVSMSMDDMGGDKGFSGINGFGDNNLLWLGDQDVDESDEDVPMDSEDEEDVEEEEEPDTEEGGSDRYEEYYDGEDDDDDDDDADDGLFGFFSKDEVDRIRHGSAEASKRSQGLDGVNDEDEDLEEVDMVPVNVEEEQDTDNFSDADTGVHLDEVEHSANKHHPNSSDDSSVAKTGISEVSSVTTPASIGNIGDHKEPKTPISTLLRGTLREYQHFGLDWLVNLYNNGTNGILADEMGLGKTIQTIALLSHLATDRGVWGPHLVVVPTSVILNWEMEFKKWAPGFKIMTYYGSREERQEKRKGWMNLNAWDVCITSYQLVVQDVQTFKRRPWHYLILDEAHNIKNFRSQRWQTLLNFKAQARLLLTGTPLQNNLIELWSLLYFLMPSGNNMSAAMPAGFTDLREFQQWFSRPVDQLIEGGREGMDEESKDSIRKLHTILRPFLLRRLKKDVEKQMPEKHEHIVWCRLSKRQRFLYDDFMSRSQTRETLTNGNYLSIINCLMQLRKVCNHPDLFETRPIITSFAMGRSVIADFEINELLVRRKFLHGGTFDTVNFDTLNLNITSAESKSRIFTDTTSKLIAQKVIKDRLHDLEQEIIPGLQPDFSSSKALNNYILNRNKICKFEKVKQTAYLNALRCRRKPIYGTDLRQACNIGAFPQFTSQLPENRKRRLEWLSGEACVLKNITATIGRRADEFDTIIQKFGCVTPAVVASDMPFITVTPAGQEILRLVKAKKLEDPFHRARNRLSIAFPDKRLLQYDCGKLQKLDALLRHLQDGGHRALIFTQMTKVLDILEEFLNIHGHRYLRLDGATKVEQRQILTERFNNDSRILVFILSSRSGGLGLNLTGADSVIFYDLDWNPAMDKQCQDRCHRIGQTRDVHIYRFVSEFTIESNILRKSNQKQMLDDVVIQEGEFTVDKFNRLTVADLFGDDAKKFGLESIGGKTIGSTTGNMNKALEEVEDADDVVAAKAASKEAVENLDRDDFGREDGQKSGTGPGAGPGVVVDEIANNTGTPRNSEHASTPAAAPTPVENEDVEENQVEEGGNSSTVDDYLVRLWVWELRDTPVFIPDKNKKRKAKKAKPP</sequence>
<keyword evidence="9" id="KW-0156">Chromatin regulator</keyword>
<feature type="compositionally biased region" description="Basic and acidic residues" evidence="16">
    <location>
        <begin position="1534"/>
        <end position="1551"/>
    </location>
</feature>
<feature type="region of interest" description="Disordered" evidence="16">
    <location>
        <begin position="1534"/>
        <end position="1608"/>
    </location>
</feature>
<comment type="similarity">
    <text evidence="2">Belongs to the SNF2/RAD54 helicase family. SWR1 subfamily.</text>
</comment>
<dbReference type="InterPro" id="IPR038718">
    <property type="entry name" value="SNF2-like_sf"/>
</dbReference>
<feature type="domain" description="Helicase C-terminal" evidence="18">
    <location>
        <begin position="1326"/>
        <end position="1481"/>
    </location>
</feature>
<feature type="compositionally biased region" description="Acidic residues" evidence="16">
    <location>
        <begin position="1592"/>
        <end position="1601"/>
    </location>
</feature>
<comment type="subunit">
    <text evidence="3">Component of the SWR1 chromatin-remodeling complex.</text>
</comment>
<comment type="catalytic activity">
    <reaction evidence="15">
        <text>ATP + H2O = ADP + phosphate + H(+)</text>
        <dbReference type="Rhea" id="RHEA:13065"/>
        <dbReference type="ChEBI" id="CHEBI:15377"/>
        <dbReference type="ChEBI" id="CHEBI:15378"/>
        <dbReference type="ChEBI" id="CHEBI:30616"/>
        <dbReference type="ChEBI" id="CHEBI:43474"/>
        <dbReference type="ChEBI" id="CHEBI:456216"/>
        <dbReference type="EC" id="3.6.4.12"/>
    </reaction>
</comment>
<feature type="region of interest" description="Disordered" evidence="16">
    <location>
        <begin position="1"/>
        <end position="249"/>
    </location>
</feature>
<evidence type="ECO:0000256" key="15">
    <source>
        <dbReference type="ARBA" id="ARBA00047995"/>
    </source>
</evidence>
<feature type="compositionally biased region" description="Low complexity" evidence="16">
    <location>
        <begin position="165"/>
        <end position="179"/>
    </location>
</feature>
<dbReference type="GO" id="GO:0003677">
    <property type="term" value="F:DNA binding"/>
    <property type="evidence" value="ECO:0007669"/>
    <property type="project" value="UniProtKB-KW"/>
</dbReference>
<evidence type="ECO:0000256" key="5">
    <source>
        <dbReference type="ARBA" id="ARBA00022741"/>
    </source>
</evidence>
<dbReference type="FunFam" id="3.40.50.300:FF:000655">
    <property type="entry name" value="Protein PHOTOPERIOD-INDEPENDENT EARLY FLOWERING 1"/>
    <property type="match status" value="1"/>
</dbReference>
<keyword evidence="7" id="KW-0347">Helicase</keyword>
<feature type="compositionally biased region" description="Acidic residues" evidence="16">
    <location>
        <begin position="595"/>
        <end position="625"/>
    </location>
</feature>
<evidence type="ECO:0000256" key="4">
    <source>
        <dbReference type="ARBA" id="ARBA00012551"/>
    </source>
</evidence>
<dbReference type="SMART" id="SM00490">
    <property type="entry name" value="HELICc"/>
    <property type="match status" value="1"/>
</dbReference>
<keyword evidence="8" id="KW-0067">ATP-binding</keyword>
<name>A0A6G1M236_ORBOL</name>
<dbReference type="Pfam" id="PF00271">
    <property type="entry name" value="Helicase_C"/>
    <property type="match status" value="1"/>
</dbReference>
<comment type="subcellular location">
    <subcellularLocation>
        <location evidence="1">Nucleus</location>
    </subcellularLocation>
</comment>
<evidence type="ECO:0000313" key="20">
    <source>
        <dbReference type="EMBL" id="KAF3199400.1"/>
    </source>
</evidence>
<dbReference type="Gene3D" id="3.40.50.300">
    <property type="entry name" value="P-loop containing nucleotide triphosphate hydrolases"/>
    <property type="match status" value="1"/>
</dbReference>
<dbReference type="InterPro" id="IPR002464">
    <property type="entry name" value="DNA/RNA_helicase_DEAH_CS"/>
</dbReference>
<dbReference type="SUPFAM" id="SSF52540">
    <property type="entry name" value="P-loop containing nucleoside triphosphate hydrolases"/>
    <property type="match status" value="2"/>
</dbReference>
<keyword evidence="14" id="KW-0539">Nucleus</keyword>
<dbReference type="GO" id="GO:0003678">
    <property type="term" value="F:DNA helicase activity"/>
    <property type="evidence" value="ECO:0007669"/>
    <property type="project" value="UniProtKB-EC"/>
</dbReference>
<keyword evidence="11" id="KW-0238">DNA-binding</keyword>
<dbReference type="GO" id="GO:0000812">
    <property type="term" value="C:Swr1 complex"/>
    <property type="evidence" value="ECO:0007669"/>
    <property type="project" value="TreeGrafter"/>
</dbReference>
<dbReference type="CDD" id="cd18003">
    <property type="entry name" value="DEXQc_SRCAP"/>
    <property type="match status" value="1"/>
</dbReference>
<dbReference type="EMBL" id="WIWT01000024">
    <property type="protein sequence ID" value="KAF3213831.1"/>
    <property type="molecule type" value="Genomic_DNA"/>
</dbReference>
<evidence type="ECO:0000256" key="11">
    <source>
        <dbReference type="ARBA" id="ARBA00023125"/>
    </source>
</evidence>
<evidence type="ECO:0000256" key="16">
    <source>
        <dbReference type="SAM" id="MobiDB-lite"/>
    </source>
</evidence>
<dbReference type="InterPro" id="IPR027417">
    <property type="entry name" value="P-loop_NTPase"/>
</dbReference>
<dbReference type="GO" id="GO:0005524">
    <property type="term" value="F:ATP binding"/>
    <property type="evidence" value="ECO:0007669"/>
    <property type="project" value="UniProtKB-KW"/>
</dbReference>
<dbReference type="InterPro" id="IPR001650">
    <property type="entry name" value="Helicase_C-like"/>
</dbReference>
<evidence type="ECO:0000256" key="9">
    <source>
        <dbReference type="ARBA" id="ARBA00022853"/>
    </source>
</evidence>
<feature type="compositionally biased region" description="Polar residues" evidence="16">
    <location>
        <begin position="729"/>
        <end position="739"/>
    </location>
</feature>
<evidence type="ECO:0000256" key="14">
    <source>
        <dbReference type="ARBA" id="ARBA00023242"/>
    </source>
</evidence>
<dbReference type="PANTHER" id="PTHR45685:SF1">
    <property type="entry name" value="HELICASE SRCAP"/>
    <property type="match status" value="1"/>
</dbReference>
<dbReference type="PROSITE" id="PS51194">
    <property type="entry name" value="HELICASE_CTER"/>
    <property type="match status" value="1"/>
</dbReference>
<dbReference type="Pfam" id="PF00176">
    <property type="entry name" value="SNF2-rel_dom"/>
    <property type="match status" value="1"/>
</dbReference>
<dbReference type="CDD" id="cd18793">
    <property type="entry name" value="SF2_C_SNF"/>
    <property type="match status" value="1"/>
</dbReference>
<dbReference type="GO" id="GO:0006338">
    <property type="term" value="P:chromatin remodeling"/>
    <property type="evidence" value="ECO:0007669"/>
    <property type="project" value="UniProtKB-ARBA"/>
</dbReference>
<evidence type="ECO:0000256" key="13">
    <source>
        <dbReference type="ARBA" id="ARBA00023163"/>
    </source>
</evidence>
<reference evidence="22 23" key="1">
    <citation type="submission" date="2019-06" db="EMBL/GenBank/DDBJ databases">
        <authorList>
            <person name="Palmer J.M."/>
        </authorList>
    </citation>
    <scope>NUCLEOTIDE SEQUENCE</scope>
    <source>
        <strain evidence="20 23">TWF191</strain>
        <strain evidence="21">TWF679</strain>
        <strain evidence="19 22">TWF788</strain>
    </source>
</reference>
<feature type="compositionally biased region" description="Acidic residues" evidence="16">
    <location>
        <begin position="484"/>
        <end position="512"/>
    </location>
</feature>
<dbReference type="Proteomes" id="UP000614610">
    <property type="component" value="Unassembled WGS sequence"/>
</dbReference>
<evidence type="ECO:0000256" key="3">
    <source>
        <dbReference type="ARBA" id="ARBA00011826"/>
    </source>
</evidence>
<keyword evidence="10" id="KW-0805">Transcription regulation</keyword>
<evidence type="ECO:0000259" key="17">
    <source>
        <dbReference type="PROSITE" id="PS51192"/>
    </source>
</evidence>
<feature type="compositionally biased region" description="Acidic residues" evidence="16">
    <location>
        <begin position="552"/>
        <end position="564"/>
    </location>
</feature>
<feature type="region of interest" description="Disordered" evidence="16">
    <location>
        <begin position="719"/>
        <end position="739"/>
    </location>
</feature>
<accession>A0A6G1M236</accession>
<dbReference type="InterPro" id="IPR014001">
    <property type="entry name" value="Helicase_ATP-bd"/>
</dbReference>
<evidence type="ECO:0000256" key="6">
    <source>
        <dbReference type="ARBA" id="ARBA00022801"/>
    </source>
</evidence>
<dbReference type="GO" id="GO:0042393">
    <property type="term" value="F:histone binding"/>
    <property type="evidence" value="ECO:0007669"/>
    <property type="project" value="TreeGrafter"/>
</dbReference>
<protein>
    <recommendedName>
        <fullName evidence="4">DNA helicase</fullName>
        <ecNumber evidence="4">3.6.4.12</ecNumber>
    </recommendedName>
</protein>
<dbReference type="EMBL" id="JAABOE010000112">
    <property type="protein sequence ID" value="KAF3164613.1"/>
    <property type="molecule type" value="Genomic_DNA"/>
</dbReference>
<keyword evidence="6" id="KW-0378">Hydrolase</keyword>
<dbReference type="GO" id="GO:0016887">
    <property type="term" value="F:ATP hydrolysis activity"/>
    <property type="evidence" value="ECO:0007669"/>
    <property type="project" value="TreeGrafter"/>
</dbReference>
<keyword evidence="5" id="KW-0547">Nucleotide-binding</keyword>
<feature type="compositionally biased region" description="Acidic residues" evidence="16">
    <location>
        <begin position="232"/>
        <end position="246"/>
    </location>
</feature>
<evidence type="ECO:0000313" key="23">
    <source>
        <dbReference type="Proteomes" id="UP000483672"/>
    </source>
</evidence>
<evidence type="ECO:0000259" key="18">
    <source>
        <dbReference type="PROSITE" id="PS51194"/>
    </source>
</evidence>
<evidence type="ECO:0000313" key="22">
    <source>
        <dbReference type="Proteomes" id="UP000479691"/>
    </source>
</evidence>
<evidence type="ECO:0000256" key="10">
    <source>
        <dbReference type="ARBA" id="ARBA00023015"/>
    </source>
</evidence>
<dbReference type="InterPro" id="IPR050520">
    <property type="entry name" value="INO80/SWR1_helicase"/>
</dbReference>
<feature type="compositionally biased region" description="Polar residues" evidence="16">
    <location>
        <begin position="24"/>
        <end position="54"/>
    </location>
</feature>
<dbReference type="Proteomes" id="UP000479691">
    <property type="component" value="Unassembled WGS sequence"/>
</dbReference>
<dbReference type="InterPro" id="IPR014012">
    <property type="entry name" value="HSA_dom"/>
</dbReference>
<dbReference type="SMART" id="SM00487">
    <property type="entry name" value="DEXDc"/>
    <property type="match status" value="1"/>
</dbReference>
<dbReference type="Proteomes" id="UP000483672">
    <property type="component" value="Unassembled WGS sequence"/>
</dbReference>
<proteinExistence type="inferred from homology"/>
<dbReference type="PROSITE" id="PS51192">
    <property type="entry name" value="HELICASE_ATP_BIND_1"/>
    <property type="match status" value="1"/>
</dbReference>